<sequence>MYKWSNANLLTFTGEAEWLPNISHDELSNRIIGSLFGSALGEIIGLYTHGISTPEQCTISYPDQRFSLDPEPTQFCTKRIPEGMERVRWYYGYGQWADATDQMILLLLSVIHEADRAPPHPAHFARRLKIYKQNGLVALGQGYYPSNLDWVTKKVVSDPSFEHNPMKAAIDVYNNQRQAAERKEEDVRLTVSNGAVVRTGVLGLITLWLQEKQPSPWKDPVDPVSFKLGSWEGTSDIAIISDLTAKTTHADPACILSCRIVTRLTRACLRGQVKHEQYVHDIVAKTVEEFPEISEGCMKRLWEQTAELDQLDLASKEDPVDHTYTAVASGIFCLREAIKKLKKGPVLVEKEEVFEDLITDLVMRGGAAKDNACMAGGILGAFLGYTTLPRHWKNGVKNGDWLMDKGEALLVGKPGDATATDGGDKNLVAWTEVAHLWNETRAQTRFLNAIRVKEEKESEEEENKKKEKKAKWGNRRKAVFRVLKKGLGLCKIVENKNIEKEKNIFLRPEIPI</sequence>
<dbReference type="AlphaFoldDB" id="A0AAN7GU45"/>
<evidence type="ECO:0000313" key="2">
    <source>
        <dbReference type="Proteomes" id="UP001301958"/>
    </source>
</evidence>
<dbReference type="InterPro" id="IPR005502">
    <property type="entry name" value="Ribosyl_crysJ1"/>
</dbReference>
<dbReference type="Gene3D" id="1.10.4080.10">
    <property type="entry name" value="ADP-ribosylation/Crystallin J1"/>
    <property type="match status" value="1"/>
</dbReference>
<dbReference type="InterPro" id="IPR036705">
    <property type="entry name" value="Ribosyl_crysJ1_sf"/>
</dbReference>
<reference evidence="1" key="1">
    <citation type="journal article" date="2023" name="Mol. Phylogenet. Evol.">
        <title>Genome-scale phylogeny and comparative genomics of the fungal order Sordariales.</title>
        <authorList>
            <person name="Hensen N."/>
            <person name="Bonometti L."/>
            <person name="Westerberg I."/>
            <person name="Brannstrom I.O."/>
            <person name="Guillou S."/>
            <person name="Cros-Aarteil S."/>
            <person name="Calhoun S."/>
            <person name="Haridas S."/>
            <person name="Kuo A."/>
            <person name="Mondo S."/>
            <person name="Pangilinan J."/>
            <person name="Riley R."/>
            <person name="LaButti K."/>
            <person name="Andreopoulos B."/>
            <person name="Lipzen A."/>
            <person name="Chen C."/>
            <person name="Yan M."/>
            <person name="Daum C."/>
            <person name="Ng V."/>
            <person name="Clum A."/>
            <person name="Steindorff A."/>
            <person name="Ohm R.A."/>
            <person name="Martin F."/>
            <person name="Silar P."/>
            <person name="Natvig D.O."/>
            <person name="Lalanne C."/>
            <person name="Gautier V."/>
            <person name="Ament-Velasquez S.L."/>
            <person name="Kruys A."/>
            <person name="Hutchinson M.I."/>
            <person name="Powell A.J."/>
            <person name="Barry K."/>
            <person name="Miller A.N."/>
            <person name="Grigoriev I.V."/>
            <person name="Debuchy R."/>
            <person name="Gladieux P."/>
            <person name="Hiltunen Thoren M."/>
            <person name="Johannesson H."/>
        </authorList>
    </citation>
    <scope>NUCLEOTIDE SEQUENCE</scope>
    <source>
        <strain evidence="1">CBS 990.96</strain>
    </source>
</reference>
<dbReference type="SUPFAM" id="SSF101478">
    <property type="entry name" value="ADP-ribosylglycohydrolase"/>
    <property type="match status" value="1"/>
</dbReference>
<protein>
    <submittedName>
        <fullName evidence="1">ADP-ribosylglycohydrolase-domain-containing protein</fullName>
    </submittedName>
</protein>
<dbReference type="InterPro" id="IPR050792">
    <property type="entry name" value="ADP-ribosylglycohydrolase"/>
</dbReference>
<keyword evidence="2" id="KW-1185">Reference proteome</keyword>
<dbReference type="EMBL" id="MU865392">
    <property type="protein sequence ID" value="KAK4224448.1"/>
    <property type="molecule type" value="Genomic_DNA"/>
</dbReference>
<proteinExistence type="predicted"/>
<evidence type="ECO:0000313" key="1">
    <source>
        <dbReference type="EMBL" id="KAK4224448.1"/>
    </source>
</evidence>
<comment type="caution">
    <text evidence="1">The sequence shown here is derived from an EMBL/GenBank/DDBJ whole genome shotgun (WGS) entry which is preliminary data.</text>
</comment>
<dbReference type="PANTHER" id="PTHR16222:SF28">
    <property type="entry name" value="ADP-RIBOSYLGLYCOHYDROLASE"/>
    <property type="match status" value="1"/>
</dbReference>
<dbReference type="PANTHER" id="PTHR16222">
    <property type="entry name" value="ADP-RIBOSYLGLYCOHYDROLASE"/>
    <property type="match status" value="1"/>
</dbReference>
<dbReference type="Pfam" id="PF03747">
    <property type="entry name" value="ADP_ribosyl_GH"/>
    <property type="match status" value="1"/>
</dbReference>
<organism evidence="1 2">
    <name type="scientific">Podospora fimiseda</name>
    <dbReference type="NCBI Taxonomy" id="252190"/>
    <lineage>
        <taxon>Eukaryota</taxon>
        <taxon>Fungi</taxon>
        <taxon>Dikarya</taxon>
        <taxon>Ascomycota</taxon>
        <taxon>Pezizomycotina</taxon>
        <taxon>Sordariomycetes</taxon>
        <taxon>Sordariomycetidae</taxon>
        <taxon>Sordariales</taxon>
        <taxon>Podosporaceae</taxon>
        <taxon>Podospora</taxon>
    </lineage>
</organism>
<accession>A0AAN7GU45</accession>
<name>A0AAN7GU45_9PEZI</name>
<gene>
    <name evidence="1" type="ORF">QBC38DRAFT_514896</name>
</gene>
<dbReference type="Proteomes" id="UP001301958">
    <property type="component" value="Unassembled WGS sequence"/>
</dbReference>
<reference evidence="1" key="2">
    <citation type="submission" date="2023-05" db="EMBL/GenBank/DDBJ databases">
        <authorList>
            <consortium name="Lawrence Berkeley National Laboratory"/>
            <person name="Steindorff A."/>
            <person name="Hensen N."/>
            <person name="Bonometti L."/>
            <person name="Westerberg I."/>
            <person name="Brannstrom I.O."/>
            <person name="Guillou S."/>
            <person name="Cros-Aarteil S."/>
            <person name="Calhoun S."/>
            <person name="Haridas S."/>
            <person name="Kuo A."/>
            <person name="Mondo S."/>
            <person name="Pangilinan J."/>
            <person name="Riley R."/>
            <person name="Labutti K."/>
            <person name="Andreopoulos B."/>
            <person name="Lipzen A."/>
            <person name="Chen C."/>
            <person name="Yanf M."/>
            <person name="Daum C."/>
            <person name="Ng V."/>
            <person name="Clum A."/>
            <person name="Ohm R."/>
            <person name="Martin F."/>
            <person name="Silar P."/>
            <person name="Natvig D."/>
            <person name="Lalanne C."/>
            <person name="Gautier V."/>
            <person name="Ament-Velasquez S.L."/>
            <person name="Kruys A."/>
            <person name="Hutchinson M.I."/>
            <person name="Powell A.J."/>
            <person name="Barry K."/>
            <person name="Miller A.N."/>
            <person name="Grigoriev I.V."/>
            <person name="Debuchy R."/>
            <person name="Gladieux P."/>
            <person name="Thoren M.H."/>
            <person name="Johannesson H."/>
        </authorList>
    </citation>
    <scope>NUCLEOTIDE SEQUENCE</scope>
    <source>
        <strain evidence="1">CBS 990.96</strain>
    </source>
</reference>